<dbReference type="VEuPathDB" id="TriTrypDB:LdBPK_292360.1"/>
<dbReference type="VEuPathDB" id="TriTrypDB:LDHU3_29.3490"/>
<feature type="region of interest" description="Disordered" evidence="2">
    <location>
        <begin position="773"/>
        <end position="809"/>
    </location>
</feature>
<evidence type="ECO:0000313" key="3">
    <source>
        <dbReference type="EMBL" id="TPP52859.1"/>
    </source>
</evidence>
<evidence type="ECO:0000256" key="2">
    <source>
        <dbReference type="SAM" id="MobiDB-lite"/>
    </source>
</evidence>
<protein>
    <submittedName>
        <fullName evidence="3">Uncharacterized protein</fullName>
    </submittedName>
</protein>
<feature type="compositionally biased region" description="Polar residues" evidence="2">
    <location>
        <begin position="98"/>
        <end position="108"/>
    </location>
</feature>
<gene>
    <name evidence="3" type="ORF">CGC21_28670</name>
</gene>
<dbReference type="VEuPathDB" id="TriTrypDB:LdCL_290029700"/>
<dbReference type="PANTHER" id="PTHR45615:SF80">
    <property type="entry name" value="GRIP DOMAIN-CONTAINING PROTEIN"/>
    <property type="match status" value="1"/>
</dbReference>
<name>A0A504XYT4_LEIDO</name>
<sequence length="819" mass="88457">MSSKEELAALMASDGDFEKKISLLKKAVVTVTKQKKEVEARQTQLQGELSSATQQLAEAQRVNAALQRKVKSLEAQLEQERSSGSAFGQNMLKGLSSIMGNSDSTNRSGARGERGSASDQLSLSPADVERLISENEQLHRQIYTFKTKLEDAQHSSAKDAEKLKSDVARLQRETQELRRSLEVNTATGDRLRADYLTERALGDFCRHFFVATLLRPQQERESFLAGTTVEVRWPAKGPSSNSAAAAFSDSLPAVVRESAALALRSAAGTVKTLLRGVSVLAVVLQEQLPSRERATVGDLECLRDRLSVFLEAHTAKKDSLMYLLEQLDSQLSALQHADEEGCSAPASVDAFVEAQGNIVQLVLEWVGLLRTQLPLFVESCVAILPHGHSYTMYTAHVSAGTGDGAAAPRKTTSKRGEFVEEVTRHGYATLASIEGSLTAMRMLIQRSPTAYYRCYNNGNLGGGPPEPPTTKETLNFTPLLEATQPPMDLSSLLALQQFWWEGCTSVRSLRASIRAFNSSLVDVAEACNKSEIRDALNYLCKCLEAIAAASEEMNGSSRLVPADADAAIAALAPDAFASRTPAHASSSEASSWAFRPRTAIATSPTLTAEGVHDAAYADKYEELLVALSAADRAAASYYTQMNYLYVEMAEKEDALQTALEAVAHLQQLIIAERAEAKHTRQALQSQISLLSTQLVEMAGAPAAQSPQYNVVLKQIPRSESASTLQHALPATAGVLRHIQSRHAEVSRAGVMGESGAKRSIPIDAEAHACASRRHLPHPTGTADEARMPEAGREHPRMAPSSPPGSHVESRHAILWGAAA</sequence>
<evidence type="ECO:0000313" key="4">
    <source>
        <dbReference type="Proteomes" id="UP000318447"/>
    </source>
</evidence>
<keyword evidence="1" id="KW-0175">Coiled coil</keyword>
<feature type="compositionally biased region" description="Basic and acidic residues" evidence="2">
    <location>
        <begin position="783"/>
        <end position="796"/>
    </location>
</feature>
<dbReference type="EMBL" id="RHLC01000014">
    <property type="protein sequence ID" value="TPP52859.1"/>
    <property type="molecule type" value="Genomic_DNA"/>
</dbReference>
<dbReference type="AlphaFoldDB" id="A0A504XYT4"/>
<dbReference type="PANTHER" id="PTHR45615">
    <property type="entry name" value="MYOSIN HEAVY CHAIN, NON-MUSCLE"/>
    <property type="match status" value="1"/>
</dbReference>
<feature type="region of interest" description="Disordered" evidence="2">
    <location>
        <begin position="95"/>
        <end position="123"/>
    </location>
</feature>
<dbReference type="Proteomes" id="UP000318447">
    <property type="component" value="Unassembled WGS sequence"/>
</dbReference>
<reference evidence="4" key="1">
    <citation type="submission" date="2019-02" db="EMBL/GenBank/DDBJ databases">
        <title>FDA dAtabase for Regulatory Grade micrObial Sequences (FDA-ARGOS): Supporting development and validation of Infectious Disease Dx tests.</title>
        <authorList>
            <person name="Duncan R."/>
            <person name="Fisher C."/>
            <person name="Tallon L."/>
            <person name="Sadzewicz L."/>
            <person name="Sengamalay N."/>
            <person name="Ott S."/>
            <person name="Godinez A."/>
            <person name="Nagaraj S."/>
            <person name="Vavikolanu K."/>
            <person name="Nadendla S."/>
            <person name="Aluvathingal J."/>
            <person name="Sichtig H."/>
        </authorList>
    </citation>
    <scope>NUCLEOTIDE SEQUENCE [LARGE SCALE GENOMIC DNA]</scope>
    <source>
        <strain evidence="4">FDAARGOS_361</strain>
    </source>
</reference>
<organism evidence="3 4">
    <name type="scientific">Leishmania donovani</name>
    <dbReference type="NCBI Taxonomy" id="5661"/>
    <lineage>
        <taxon>Eukaryota</taxon>
        <taxon>Discoba</taxon>
        <taxon>Euglenozoa</taxon>
        <taxon>Kinetoplastea</taxon>
        <taxon>Metakinetoplastina</taxon>
        <taxon>Trypanosomatida</taxon>
        <taxon>Trypanosomatidae</taxon>
        <taxon>Leishmaniinae</taxon>
        <taxon>Leishmania</taxon>
    </lineage>
</organism>
<proteinExistence type="predicted"/>
<evidence type="ECO:0000256" key="1">
    <source>
        <dbReference type="SAM" id="Coils"/>
    </source>
</evidence>
<feature type="coiled-coil region" evidence="1">
    <location>
        <begin position="35"/>
        <end position="83"/>
    </location>
</feature>
<accession>A0A504XYT4</accession>
<comment type="caution">
    <text evidence="3">The sequence shown here is derived from an EMBL/GenBank/DDBJ whole genome shotgun (WGS) entry which is preliminary data.</text>
</comment>